<evidence type="ECO:0000259" key="2">
    <source>
        <dbReference type="Pfam" id="PF00753"/>
    </source>
</evidence>
<dbReference type="Proteomes" id="UP001596099">
    <property type="component" value="Unassembled WGS sequence"/>
</dbReference>
<feature type="compositionally biased region" description="Polar residues" evidence="1">
    <location>
        <begin position="1"/>
        <end position="20"/>
    </location>
</feature>
<dbReference type="Gene3D" id="3.60.15.10">
    <property type="entry name" value="Ribonuclease Z/Hydroxyacylglutathione hydrolase-like"/>
    <property type="match status" value="1"/>
</dbReference>
<feature type="region of interest" description="Disordered" evidence="1">
    <location>
        <begin position="1"/>
        <end position="26"/>
    </location>
</feature>
<reference evidence="3 4" key="1">
    <citation type="journal article" date="2019" name="Int. J. Syst. Evol. Microbiol.">
        <title>The Global Catalogue of Microorganisms (GCM) 10K type strain sequencing project: providing services to taxonomists for standard genome sequencing and annotation.</title>
        <authorList>
            <consortium name="The Broad Institute Genomics Platform"/>
            <consortium name="The Broad Institute Genome Sequencing Center for Infectious Disease"/>
            <person name="Wu L."/>
            <person name="Ma J."/>
        </authorList>
    </citation>
    <scope>NUCLEOTIDE SEQUENCE [LARGE SCALE GENOMIC DNA]</scope>
    <source>
        <strain evidence="3 4">CGMCC 1.12543</strain>
    </source>
</reference>
<protein>
    <submittedName>
        <fullName evidence="3">MBL fold metallo-hydrolase</fullName>
    </submittedName>
</protein>
<dbReference type="PANTHER" id="PTHR43717:SF1">
    <property type="entry name" value="ANAEROBIC NITRIC OXIDE REDUCTASE FLAVORUBREDOXIN"/>
    <property type="match status" value="1"/>
</dbReference>
<dbReference type="InterPro" id="IPR036866">
    <property type="entry name" value="RibonucZ/Hydroxyglut_hydro"/>
</dbReference>
<gene>
    <name evidence="3" type="ORF">ACFPYI_19805</name>
</gene>
<proteinExistence type="predicted"/>
<dbReference type="Pfam" id="PF00753">
    <property type="entry name" value="Lactamase_B"/>
    <property type="match status" value="1"/>
</dbReference>
<evidence type="ECO:0000313" key="3">
    <source>
        <dbReference type="EMBL" id="MFC5973580.1"/>
    </source>
</evidence>
<organism evidence="3 4">
    <name type="scientific">Halomarina salina</name>
    <dbReference type="NCBI Taxonomy" id="1872699"/>
    <lineage>
        <taxon>Archaea</taxon>
        <taxon>Methanobacteriati</taxon>
        <taxon>Methanobacteriota</taxon>
        <taxon>Stenosarchaea group</taxon>
        <taxon>Halobacteria</taxon>
        <taxon>Halobacteriales</taxon>
        <taxon>Natronomonadaceae</taxon>
        <taxon>Halomarina</taxon>
    </lineage>
</organism>
<feature type="domain" description="Metallo-beta-lactamase" evidence="2">
    <location>
        <begin position="71"/>
        <end position="148"/>
    </location>
</feature>
<dbReference type="PANTHER" id="PTHR43717">
    <property type="entry name" value="ANAEROBIC NITRIC OXIDE REDUCTASE FLAVORUBREDOXIN"/>
    <property type="match status" value="1"/>
</dbReference>
<dbReference type="SUPFAM" id="SSF56281">
    <property type="entry name" value="Metallo-hydrolase/oxidoreductase"/>
    <property type="match status" value="1"/>
</dbReference>
<dbReference type="EMBL" id="JBHSQH010000002">
    <property type="protein sequence ID" value="MFC5973580.1"/>
    <property type="molecule type" value="Genomic_DNA"/>
</dbReference>
<name>A0ABD5RSL7_9EURY</name>
<dbReference type="AlphaFoldDB" id="A0ABD5RSL7"/>
<sequence length="293" mass="32873">MAFDSSTEAAPSRDTPSTPTAREDGLMGREVLPGLHWFYEPGPDRRGMVVEDGDGPDWYEPGAAVRIPQCAYLFEGEQSLLFDTLSPASRDEILAELDDALDGGSLDYLVVSHPDVPHAGNASAIRDAYDDVTLVAPRYGNGHDLYHLDEAMHVGEGDDIDLGGFEVAFHEATFLDAPVSLWMTERTREMLLPVDWMGFPHLHADRLTCVDELDGDLALDQLVEFHGRVLFWHQYVDVEKVQREIRRVVETYDPELVLPTHGLVIRERATEYLERMTDVVAEIERRDRIGALG</sequence>
<keyword evidence="4" id="KW-1185">Reference proteome</keyword>
<dbReference type="RefSeq" id="WP_247420606.1">
    <property type="nucleotide sequence ID" value="NZ_JALLGW010000003.1"/>
</dbReference>
<accession>A0ABD5RSL7</accession>
<evidence type="ECO:0000313" key="4">
    <source>
        <dbReference type="Proteomes" id="UP001596099"/>
    </source>
</evidence>
<comment type="caution">
    <text evidence="3">The sequence shown here is derived from an EMBL/GenBank/DDBJ whole genome shotgun (WGS) entry which is preliminary data.</text>
</comment>
<evidence type="ECO:0000256" key="1">
    <source>
        <dbReference type="SAM" id="MobiDB-lite"/>
    </source>
</evidence>
<dbReference type="InterPro" id="IPR001279">
    <property type="entry name" value="Metallo-B-lactamas"/>
</dbReference>